<reference evidence="2 3" key="1">
    <citation type="submission" date="2024-06" db="EMBL/GenBank/DDBJ databases">
        <title>Genomic Encyclopedia of Type Strains, Phase IV (KMG-IV): sequencing the most valuable type-strain genomes for metagenomic binning, comparative biology and taxonomic classification.</title>
        <authorList>
            <person name="Goeker M."/>
        </authorList>
    </citation>
    <scope>NUCLEOTIDE SEQUENCE [LARGE SCALE GENOMIC DNA]</scope>
    <source>
        <strain evidence="2 3">DSM 28102</strain>
    </source>
</reference>
<name>A0ABV2IDZ6_9HYPH</name>
<feature type="transmembrane region" description="Helical" evidence="1">
    <location>
        <begin position="6"/>
        <end position="25"/>
    </location>
</feature>
<gene>
    <name evidence="2" type="ORF">ABID12_003091</name>
</gene>
<protein>
    <submittedName>
        <fullName evidence="2">Uncharacterized protein</fullName>
    </submittedName>
</protein>
<comment type="caution">
    <text evidence="2">The sequence shown here is derived from an EMBL/GenBank/DDBJ whole genome shotgun (WGS) entry which is preliminary data.</text>
</comment>
<accession>A0ABV2IDZ6</accession>
<organism evidence="2 3">
    <name type="scientific">Martelella mangrovi</name>
    <dbReference type="NCBI Taxonomy" id="1397477"/>
    <lineage>
        <taxon>Bacteria</taxon>
        <taxon>Pseudomonadati</taxon>
        <taxon>Pseudomonadota</taxon>
        <taxon>Alphaproteobacteria</taxon>
        <taxon>Hyphomicrobiales</taxon>
        <taxon>Aurantimonadaceae</taxon>
        <taxon>Martelella</taxon>
    </lineage>
</organism>
<proteinExistence type="predicted"/>
<sequence length="150" mass="16167">MYEQYLNTTTLSLAAFFALVGLYHVGRFYVFPGGKAAAAQLKPAKLRQHGRTAGRTCGRFSRKVAGTIGSLIDSIPSALDVRAGWRRRLYMTILVPPLMLAAVFMALTALVLGGVVGLVKALAALSFELLFEAGEIGHALKRAWTEKSPS</sequence>
<evidence type="ECO:0000313" key="3">
    <source>
        <dbReference type="Proteomes" id="UP001549164"/>
    </source>
</evidence>
<keyword evidence="1" id="KW-1133">Transmembrane helix</keyword>
<dbReference type="Proteomes" id="UP001549164">
    <property type="component" value="Unassembled WGS sequence"/>
</dbReference>
<dbReference type="EMBL" id="JBEPLY010000011">
    <property type="protein sequence ID" value="MET3601140.1"/>
    <property type="molecule type" value="Genomic_DNA"/>
</dbReference>
<evidence type="ECO:0000313" key="2">
    <source>
        <dbReference type="EMBL" id="MET3601140.1"/>
    </source>
</evidence>
<keyword evidence="1" id="KW-0472">Membrane</keyword>
<evidence type="ECO:0000256" key="1">
    <source>
        <dbReference type="SAM" id="Phobius"/>
    </source>
</evidence>
<keyword evidence="3" id="KW-1185">Reference proteome</keyword>
<feature type="transmembrane region" description="Helical" evidence="1">
    <location>
        <begin position="89"/>
        <end position="119"/>
    </location>
</feature>
<dbReference type="RefSeq" id="WP_354434988.1">
    <property type="nucleotide sequence ID" value="NZ_JBEPLY010000011.1"/>
</dbReference>
<keyword evidence="1" id="KW-0812">Transmembrane</keyword>